<dbReference type="SMART" id="SM00343">
    <property type="entry name" value="ZnF_C2HC"/>
    <property type="match status" value="2"/>
</dbReference>
<reference evidence="3 4" key="1">
    <citation type="submission" date="2008-07" db="EMBL/GenBank/DDBJ databases">
        <authorList>
            <person name="El-Sayed N."/>
            <person name="Caler E."/>
            <person name="Inman J."/>
            <person name="Amedeo P."/>
            <person name="Hass B."/>
            <person name="Wortman J."/>
        </authorList>
    </citation>
    <scope>NUCLEOTIDE SEQUENCE [LARGE SCALE GENOMIC DNA]</scope>
    <source>
        <strain evidence="4">ATCC 50983 / TXsc</strain>
    </source>
</reference>
<keyword evidence="4" id="KW-1185">Reference proteome</keyword>
<dbReference type="InterPro" id="IPR008042">
    <property type="entry name" value="Retrotrans_Pao"/>
</dbReference>
<sequence length="2199" mass="243848">MTNGTADSTGIKTLRRSSRIKSKTSSIKPPLARIPPRASSQNTAILDALKALSNEVQSLRAHVDDLQAQQPPVTQQHAADTKAPSPTSTVEHGQPARSHNPNVGNTEDPPLSLPLPPSGEVDSVNIAGNNDRGSPHSQLLPPSGGIQPVIRPVNDVRGSPVTHPLPTQEEVCPVNPTVNYARGTPFPYPFHMSRETYPINSRDHHARGVYLSHPLPPSGEVYPVNPADHNVRGAYLSHPLPPSGEVYPVNPADHNVRGAYLSHPLPPSGEVYPVNSADHNARGASLSHPIPPSREVYPVNSATDNTKGTFFYHHSPLSGEAHPVNTAVSDSRRPTSVHLSPTSRDFFSANPAGKTTRCLSIQLPSPSEVSSLRHADNELIDLSPRSQRAVTSRAVPTAPQFPTRVHGSDDATAPLLINHNEHQPQDRAFHVVTRKLSVQDCITRAQTIGNLLPGKSLWCGSRDIQKRTFAETRQLVTTSMSYKWSPPCTQYFLTRQVYAPFIVQRLDLWETKQDYGPLLSCAQDPYSTYWKEATRRQWFYLSACFDKHNLDSLECRWSDLKLTPNLHWDDYITQFEVVASQLAQARGVNALTEAELRAHLYLSLPKALQAHCVQLGYNVGEKRMDYDGLVNTCAGWCELNWQTLAPAAGTATVSNVALASVPSAESCTPQVITSSSTTTQENQQKTDKKTRPTRPSTPYRQRIKDDSSILNDEYNIKILSSRCQRCLSESHDTIACCEELTKKDERCYYCGLIHHHSRHCPAGHDNYRGRNCERCNKVNHAARACRRYRPGAAPVAAAIPSTGVPKSASTTGTPPLSFINLYVNHSSGHTPALVDSGAAVSVVSSSAAASLNLTVSRADLRIRLADLSETPVRGVAKSVPISFSNGSRCTEDLYVLDGCAHQLILSVGLLRRLKAIWHLHDNYIVFGDNEDGQPISMVSMPKPRNEPSSPSVYSSTVAELCNIMVSEARSTQRGTCCDVDTSESNTITLPQDVWETLALSFFPEPREDDSSPTKGLTRSQTIDAFRDQFTDQRSSEKHGNDLFDFSIDPPSDTAPRGRLHCKVPWRDAARPSPIHNQSAIKRDCIVMARLTDAEASSYHQVVNDLYTLGFVVPARLQSTPDTEPSTVMYTDHSLPPVSTLIPAFPVFRKCSKTSKTRLVLDCKYHNGFLRSGRQANDTTYPETLWANLALSRTAKAMVVDDISKAYHQIKLDDALDRRHFGMMACGRVGMWVSTCFGATYSPSALLQANKAVLTLRDFESGHITRDQALTDPVCRSLISQFEGNLKLGSLTLNHGDVSSKNSATSNNGQDPLLKHTAIYVDDGQTRGKTKEIALKRANFFTATQSGHGFHSNVPKRSRSWGPITSTKYLGYGWQTGDESDQLSPTFRVPEALDLDNPPSTITRRQLFSLCQGLYDPLGLASEYSLCLRLFMATYYTVDVTNHAGKPPNLWDIDIDPEGAANVLSFCRALTTADLLYPRFADISNMMVFTDASVTAGHATILCPTTDSEGSVFYHKLVGKGRLWSTRTSQARWSIPKKELVAFFDGLTLATSLVTLYSKFAIETPIKCLSLYCDSEALLYRLRRASKGDFGKTLSNLEKKALKRGLVDLNHIATTLRVPVTTYHIEGEANPADTGSRPKINGQLPSPLEDAVIEKGINAAHAKNLSYVYTLEATPVTDVLSYDTISVANHFNNDQLLKFQQEDGRARAIVDTLNSTPSAEVAHNLRLYHICPDSGLLLYSGVSDSNGGTACRPVLPRGQGCDEVLSLLHDKLGHDNAPKLRSLYNEAFYTPKLRIALLRLLKTCHVCQLAKKQSGYKKRAGCVRPAHLCFDIGQVWCLDHAGPYRCPVSGEKIWVLTCCDPVSGFLLYDNTTSPTASSICSSLIKLFSIVGDPACITVDAGPASNYVLRPMSYVQLCPKAIYDDLQERRTRSLLDFFTLVKEAKDRIRARASKLPQQSGFKAFDIGSLVLRLVPPPLKQDVSWRGPYRVVAVSDDQLLYRLEDVKTGTQLKFQECYFNLKQYHAKNPVLESLPVPTVQDGSTLNLTDGDLYCFRWIDEHGCEHRDFGLYDSELKKMVLRKVHIDGSIEILTDFIDQQYVCDVDIHYECPLRMTRSIKNRIIKYIEGAYNSRGKEWHDSRKFGTRMIEDETEKYCAFYNKCIRGMLQISPLSHTRNREIWTVGFVDWTKTAESERERERDS</sequence>
<dbReference type="Pfam" id="PF17921">
    <property type="entry name" value="Integrase_H2C2"/>
    <property type="match status" value="1"/>
</dbReference>
<feature type="compositionally biased region" description="Polar residues" evidence="1">
    <location>
        <begin position="1"/>
        <end position="10"/>
    </location>
</feature>
<dbReference type="InterPro" id="IPR041588">
    <property type="entry name" value="Integrase_H2C2"/>
</dbReference>
<dbReference type="GO" id="GO:0006508">
    <property type="term" value="P:proteolysis"/>
    <property type="evidence" value="ECO:0007669"/>
    <property type="project" value="InterPro"/>
</dbReference>
<feature type="domain" description="CCHC-type" evidence="2">
    <location>
        <begin position="771"/>
        <end position="787"/>
    </location>
</feature>
<dbReference type="GO" id="GO:0008270">
    <property type="term" value="F:zinc ion binding"/>
    <property type="evidence" value="ECO:0007669"/>
    <property type="project" value="InterPro"/>
</dbReference>
<feature type="region of interest" description="Disordered" evidence="1">
    <location>
        <begin position="1030"/>
        <end position="1049"/>
    </location>
</feature>
<accession>C5KJL3</accession>
<dbReference type="PROSITE" id="PS00141">
    <property type="entry name" value="ASP_PROTEASE"/>
    <property type="match status" value="1"/>
</dbReference>
<feature type="compositionally biased region" description="Basic and acidic residues" evidence="1">
    <location>
        <begin position="1030"/>
        <end position="1041"/>
    </location>
</feature>
<dbReference type="InterPro" id="IPR043502">
    <property type="entry name" value="DNA/RNA_pol_sf"/>
</dbReference>
<dbReference type="InParanoid" id="C5KJL3"/>
<evidence type="ECO:0000313" key="4">
    <source>
        <dbReference type="Proteomes" id="UP000007800"/>
    </source>
</evidence>
<proteinExistence type="predicted"/>
<organism evidence="4">
    <name type="scientific">Perkinsus marinus (strain ATCC 50983 / TXsc)</name>
    <dbReference type="NCBI Taxonomy" id="423536"/>
    <lineage>
        <taxon>Eukaryota</taxon>
        <taxon>Sar</taxon>
        <taxon>Alveolata</taxon>
        <taxon>Perkinsozoa</taxon>
        <taxon>Perkinsea</taxon>
        <taxon>Perkinsida</taxon>
        <taxon>Perkinsidae</taxon>
        <taxon>Perkinsus</taxon>
    </lineage>
</organism>
<feature type="region of interest" description="Disordered" evidence="1">
    <location>
        <begin position="62"/>
        <end position="155"/>
    </location>
</feature>
<dbReference type="InterPro" id="IPR001878">
    <property type="entry name" value="Znf_CCHC"/>
</dbReference>
<feature type="region of interest" description="Disordered" evidence="1">
    <location>
        <begin position="386"/>
        <end position="406"/>
    </location>
</feature>
<gene>
    <name evidence="3" type="ORF">Pmar_PMAR001397</name>
</gene>
<feature type="region of interest" description="Disordered" evidence="1">
    <location>
        <begin position="1"/>
        <end position="40"/>
    </location>
</feature>
<dbReference type="SUPFAM" id="SSF56672">
    <property type="entry name" value="DNA/RNA polymerases"/>
    <property type="match status" value="1"/>
</dbReference>
<feature type="compositionally biased region" description="Polar residues" evidence="1">
    <location>
        <begin position="126"/>
        <end position="137"/>
    </location>
</feature>
<dbReference type="GeneID" id="9046076"/>
<dbReference type="EMBL" id="GG673606">
    <property type="protein sequence ID" value="EER15347.1"/>
    <property type="molecule type" value="Genomic_DNA"/>
</dbReference>
<dbReference type="Proteomes" id="UP000007800">
    <property type="component" value="Unassembled WGS sequence"/>
</dbReference>
<name>C5KJL3_PERM5</name>
<protein>
    <recommendedName>
        <fullName evidence="2">CCHC-type domain-containing protein</fullName>
    </recommendedName>
</protein>
<dbReference type="OrthoDB" id="6428063at2759"/>
<evidence type="ECO:0000313" key="3">
    <source>
        <dbReference type="EMBL" id="EER15347.1"/>
    </source>
</evidence>
<evidence type="ECO:0000259" key="2">
    <source>
        <dbReference type="SMART" id="SM00343"/>
    </source>
</evidence>
<feature type="region of interest" description="Disordered" evidence="1">
    <location>
        <begin position="326"/>
        <end position="349"/>
    </location>
</feature>
<feature type="region of interest" description="Disordered" evidence="1">
    <location>
        <begin position="669"/>
        <end position="701"/>
    </location>
</feature>
<feature type="domain" description="CCHC-type" evidence="2">
    <location>
        <begin position="746"/>
        <end position="762"/>
    </location>
</feature>
<dbReference type="InterPro" id="IPR001969">
    <property type="entry name" value="Aspartic_peptidase_AS"/>
</dbReference>
<evidence type="ECO:0000256" key="1">
    <source>
        <dbReference type="SAM" id="MobiDB-lite"/>
    </source>
</evidence>
<feature type="compositionally biased region" description="Polar residues" evidence="1">
    <location>
        <begin position="67"/>
        <end position="105"/>
    </location>
</feature>
<dbReference type="GO" id="GO:0004190">
    <property type="term" value="F:aspartic-type endopeptidase activity"/>
    <property type="evidence" value="ECO:0007669"/>
    <property type="project" value="InterPro"/>
</dbReference>
<dbReference type="RefSeq" id="XP_002783551.1">
    <property type="nucleotide sequence ID" value="XM_002783505.1"/>
</dbReference>
<dbReference type="InterPro" id="IPR021109">
    <property type="entry name" value="Peptidase_aspartic_dom_sf"/>
</dbReference>
<feature type="compositionally biased region" description="Basic residues" evidence="1">
    <location>
        <begin position="13"/>
        <end position="22"/>
    </location>
</feature>
<dbReference type="GO" id="GO:0003676">
    <property type="term" value="F:nucleic acid binding"/>
    <property type="evidence" value="ECO:0007669"/>
    <property type="project" value="InterPro"/>
</dbReference>
<dbReference type="Pfam" id="PF05380">
    <property type="entry name" value="Peptidase_A17"/>
    <property type="match status" value="1"/>
</dbReference>
<dbReference type="Gene3D" id="2.40.70.10">
    <property type="entry name" value="Acid Proteases"/>
    <property type="match status" value="1"/>
</dbReference>